<gene>
    <name evidence="1" type="ORF">HHI36_016283</name>
</gene>
<dbReference type="Proteomes" id="UP001516400">
    <property type="component" value="Unassembled WGS sequence"/>
</dbReference>
<protein>
    <submittedName>
        <fullName evidence="1">Uncharacterized protein</fullName>
    </submittedName>
</protein>
<dbReference type="AlphaFoldDB" id="A0ABD2NK59"/>
<name>A0ABD2NK59_9CUCU</name>
<organism evidence="1 2">
    <name type="scientific">Cryptolaemus montrouzieri</name>
    <dbReference type="NCBI Taxonomy" id="559131"/>
    <lineage>
        <taxon>Eukaryota</taxon>
        <taxon>Metazoa</taxon>
        <taxon>Ecdysozoa</taxon>
        <taxon>Arthropoda</taxon>
        <taxon>Hexapoda</taxon>
        <taxon>Insecta</taxon>
        <taxon>Pterygota</taxon>
        <taxon>Neoptera</taxon>
        <taxon>Endopterygota</taxon>
        <taxon>Coleoptera</taxon>
        <taxon>Polyphaga</taxon>
        <taxon>Cucujiformia</taxon>
        <taxon>Coccinelloidea</taxon>
        <taxon>Coccinellidae</taxon>
        <taxon>Scymninae</taxon>
        <taxon>Scymnini</taxon>
        <taxon>Cryptolaemus</taxon>
    </lineage>
</organism>
<accession>A0ABD2NK59</accession>
<evidence type="ECO:0000313" key="2">
    <source>
        <dbReference type="Proteomes" id="UP001516400"/>
    </source>
</evidence>
<comment type="caution">
    <text evidence="1">The sequence shown here is derived from an EMBL/GenBank/DDBJ whole genome shotgun (WGS) entry which is preliminary data.</text>
</comment>
<proteinExistence type="predicted"/>
<evidence type="ECO:0000313" key="1">
    <source>
        <dbReference type="EMBL" id="KAL3278756.1"/>
    </source>
</evidence>
<dbReference type="EMBL" id="JABFTP020000124">
    <property type="protein sequence ID" value="KAL3278756.1"/>
    <property type="molecule type" value="Genomic_DNA"/>
</dbReference>
<keyword evidence="2" id="KW-1185">Reference proteome</keyword>
<reference evidence="1 2" key="1">
    <citation type="journal article" date="2021" name="BMC Biol.">
        <title>Horizontally acquired antibacterial genes associated with adaptive radiation of ladybird beetles.</title>
        <authorList>
            <person name="Li H.S."/>
            <person name="Tang X.F."/>
            <person name="Huang Y.H."/>
            <person name="Xu Z.Y."/>
            <person name="Chen M.L."/>
            <person name="Du X.Y."/>
            <person name="Qiu B.Y."/>
            <person name="Chen P.T."/>
            <person name="Zhang W."/>
            <person name="Slipinski A."/>
            <person name="Escalona H.E."/>
            <person name="Waterhouse R.M."/>
            <person name="Zwick A."/>
            <person name="Pang H."/>
        </authorList>
    </citation>
    <scope>NUCLEOTIDE SEQUENCE [LARGE SCALE GENOMIC DNA]</scope>
    <source>
        <strain evidence="1">SYSU2018</strain>
    </source>
</reference>
<sequence length="127" mass="14992">MKDIRKKRNLWDIFKRSKILGDYQAYQRQNNSLKCQLIQSKTEYEENLLNQSAKQFFKNVKRSLNSTFSTLALTNPVNLETATDPQKVACIFADEFKKMFTDEGGGHYQHWLTTLDQNMKLRPSYYP</sequence>